<dbReference type="InterPro" id="IPR008274">
    <property type="entry name" value="AldOxase/xan_DH_MoCoBD1"/>
</dbReference>
<dbReference type="Gene3D" id="3.30.465.10">
    <property type="match status" value="1"/>
</dbReference>
<keyword evidence="6" id="KW-0001">2Fe-2S</keyword>
<dbReference type="Gene3D" id="3.30.365.10">
    <property type="entry name" value="Aldehyde oxidase/xanthine dehydrogenase, molybdopterin binding domain"/>
    <property type="match status" value="4"/>
</dbReference>
<evidence type="ECO:0000313" key="14">
    <source>
        <dbReference type="EMBL" id="WAR00696.1"/>
    </source>
</evidence>
<dbReference type="EMBL" id="CP111014">
    <property type="protein sequence ID" value="WAR00696.1"/>
    <property type="molecule type" value="Genomic_DNA"/>
</dbReference>
<accession>A0ABY7DVH8</accession>
<dbReference type="InterPro" id="IPR037165">
    <property type="entry name" value="AldOxase/xan_DH_Mopterin-bd_sf"/>
</dbReference>
<dbReference type="InterPro" id="IPR036884">
    <property type="entry name" value="2Fe-2S-bd_dom_sf"/>
</dbReference>
<feature type="domain" description="FAD-binding PCMH-type" evidence="13">
    <location>
        <begin position="125"/>
        <end position="311"/>
    </location>
</feature>
<dbReference type="PANTHER" id="PTHR45444">
    <property type="entry name" value="XANTHINE DEHYDROGENASE"/>
    <property type="match status" value="1"/>
</dbReference>
<evidence type="ECO:0000256" key="4">
    <source>
        <dbReference type="ARBA" id="ARBA00022505"/>
    </source>
</evidence>
<evidence type="ECO:0000256" key="3">
    <source>
        <dbReference type="ARBA" id="ARBA00006849"/>
    </source>
</evidence>
<dbReference type="Gene3D" id="3.30.43.10">
    <property type="entry name" value="Uridine Diphospho-n-acetylenolpyruvylglucosamine Reductase, domain 2"/>
    <property type="match status" value="1"/>
</dbReference>
<comment type="cofactor">
    <cofactor evidence="2">
        <name>FAD</name>
        <dbReference type="ChEBI" id="CHEBI:57692"/>
    </cofactor>
</comment>
<dbReference type="Gene3D" id="1.10.150.120">
    <property type="entry name" value="[2Fe-2S]-binding domain"/>
    <property type="match status" value="1"/>
</dbReference>
<keyword evidence="11" id="KW-0411">Iron-sulfur</keyword>
<dbReference type="Pfam" id="PF01315">
    <property type="entry name" value="Ald_Xan_dh_C"/>
    <property type="match status" value="1"/>
</dbReference>
<dbReference type="Pfam" id="PF00941">
    <property type="entry name" value="FAD_binding_5"/>
    <property type="match status" value="1"/>
</dbReference>
<dbReference type="InterPro" id="IPR016166">
    <property type="entry name" value="FAD-bd_PCMH"/>
</dbReference>
<evidence type="ECO:0000256" key="5">
    <source>
        <dbReference type="ARBA" id="ARBA00022630"/>
    </source>
</evidence>
<dbReference type="InterPro" id="IPR000674">
    <property type="entry name" value="Ald_Oxase/Xan_DH_a/b"/>
</dbReference>
<dbReference type="Gene3D" id="3.90.1170.50">
    <property type="entry name" value="Aldehyde oxidase/xanthine dehydrogenase, a/b hammerhead"/>
    <property type="match status" value="1"/>
</dbReference>
<keyword evidence="9" id="KW-0560">Oxidoreductase</keyword>
<dbReference type="SUPFAM" id="SSF55447">
    <property type="entry name" value="CO dehydrogenase flavoprotein C-terminal domain-like"/>
    <property type="match status" value="1"/>
</dbReference>
<reference evidence="14" key="1">
    <citation type="submission" date="2022-11" db="EMBL/GenBank/DDBJ databases">
        <title>Centuries of genome instability and evolution in soft-shell clam transmissible cancer (bioRxiv).</title>
        <authorList>
            <person name="Hart S.F.M."/>
            <person name="Yonemitsu M.A."/>
            <person name="Giersch R.M."/>
            <person name="Beal B.F."/>
            <person name="Arriagada G."/>
            <person name="Davis B.W."/>
            <person name="Ostrander E.A."/>
            <person name="Goff S.P."/>
            <person name="Metzger M.J."/>
        </authorList>
    </citation>
    <scope>NUCLEOTIDE SEQUENCE</scope>
    <source>
        <strain evidence="14">MELC-2E11</strain>
        <tissue evidence="14">Siphon/mantle</tissue>
    </source>
</reference>
<dbReference type="InterPro" id="IPR005107">
    <property type="entry name" value="CO_DH_flav_C"/>
</dbReference>
<comment type="cofactor">
    <cofactor evidence="12">
        <name>[2Fe-2S] cluster</name>
        <dbReference type="ChEBI" id="CHEBI:190135"/>
    </cofactor>
</comment>
<evidence type="ECO:0000256" key="7">
    <source>
        <dbReference type="ARBA" id="ARBA00022723"/>
    </source>
</evidence>
<evidence type="ECO:0000256" key="10">
    <source>
        <dbReference type="ARBA" id="ARBA00023004"/>
    </source>
</evidence>
<dbReference type="InterPro" id="IPR016208">
    <property type="entry name" value="Ald_Oxase/xanthine_DH-like"/>
</dbReference>
<dbReference type="Proteomes" id="UP001164746">
    <property type="component" value="Chromosome 3"/>
</dbReference>
<protein>
    <submittedName>
        <fullName evidence="14">XDH-like protein</fullName>
    </submittedName>
</protein>
<evidence type="ECO:0000256" key="8">
    <source>
        <dbReference type="ARBA" id="ARBA00022827"/>
    </source>
</evidence>
<evidence type="ECO:0000313" key="15">
    <source>
        <dbReference type="Proteomes" id="UP001164746"/>
    </source>
</evidence>
<evidence type="ECO:0000256" key="1">
    <source>
        <dbReference type="ARBA" id="ARBA00001924"/>
    </source>
</evidence>
<dbReference type="SUPFAM" id="SSF54665">
    <property type="entry name" value="CO dehydrogenase molybdoprotein N-domain-like"/>
    <property type="match status" value="1"/>
</dbReference>
<evidence type="ECO:0000256" key="2">
    <source>
        <dbReference type="ARBA" id="ARBA00001974"/>
    </source>
</evidence>
<keyword evidence="7" id="KW-0479">Metal-binding</keyword>
<dbReference type="InterPro" id="IPR036856">
    <property type="entry name" value="Ald_Oxase/Xan_DH_a/b_sf"/>
</dbReference>
<dbReference type="PROSITE" id="PS51387">
    <property type="entry name" value="FAD_PCMH"/>
    <property type="match status" value="1"/>
</dbReference>
<dbReference type="InterPro" id="IPR046867">
    <property type="entry name" value="AldOxase/xan_DH_MoCoBD2"/>
</dbReference>
<evidence type="ECO:0000256" key="11">
    <source>
        <dbReference type="ARBA" id="ARBA00023014"/>
    </source>
</evidence>
<sequence>MHGLAVTTVEGIGSVKHGLHPVQERLAASHGSQCGFCTPGIIMSMYTLLRNNPQPSIATMEKAFEGNLCRCTGYRPILEGFKTLTKVTSRLVNGETFLPLDSSQDPIFPPELKNTEQYDRDYLVYRGERVTWYRPRTLAELLDLKSQFPDAKLVIGNTEIGIEMMFKQMEYRVLISPSIVPDLGMVEHMDTGIRLGGSVTLTRLDEELKYVVLKYPEHKTRVFSAVIEMLRWFAGHQIRNVAAVAGNIITASPISDLNPLFLACGAMLQVYSKKRNLREVCMNEKFFLGYRKTQMRPDEVLVNITLPFTRKNEYFAGYKQAYRREDDIATVNAGMRVVFEDNTNVIKELSLAYGGMAITTVMPTRTMTEVIGRCWDDWLVDDVCRLLAEEMPLAAGSPGGMVEYRRSLTLSFFFKFYLTVQQQLQTLHIPTSKVPSCFKSATPVFHKDPSRSSQIFQEVAPGQLQQDPVGRPLGHVSAAKQVTGEAIYIDDIPKYQDELYLAFVTSSKAYANIVSVDPSAALAILGVVDYVGYKDVPGHNRWGAIFPDDEEIFASEQVLCQGQVIGAVIARTKDQAKRAARKVKVEYKELEPIITIKDAIRAGSFHLSPTKLSCGDVEAGFQQADHMLEGESHMGGQEHFYLEGHATLAVPRGEDGEIEMFVSTQNPTEAQMFVARALGVPSNRVVVRVKRIGGGFGGKQSRYAVVSTPCAVAANKLGRPVRVMLDRDEDMVMSGGRHPFLAKYKVGFNDTGKILALELCLYSNGGMSIDLSSAVLEKAIYQCDNAYKIPNMTVTGYVCKTNTPSNTAFRGFGGPQGMMVAEQALAHVAARLGIPTVTIRELNLYQDGDRTHFGQELSPCFIQKCFDDCVQQSDFHRRKKEVDIFNSENRWKKRGITVLPTKFGCAYKEEFLNQAGALVHIYQDGSVLLTHGGVEMGQGLHTKMIQIASRELRIPVSKIHISETGTNTVPNTTPSAASVGSDLNGMAVLRACRTLMGRLEPVMCDNPKGTWEDWVMAAYFRRISLSTTGFYKTPGLCKESPYSYFAYGAACSQVEIDCLTGDHVVLRTDIVMDVGTSLNPAIDIGQIEGGFVQGYGLLMMEQVKMSPSGTMLTRGPGNYKIPGFGDIPVEFNVTLLKGSVNEKAVYSSKAVGEPPLFLAASVFYAAREAISAARADAGLRDYFRLDSPATPERIRMACEDQFTNRQCIFPGDVKFRIYKMFMYDRLKQ</sequence>
<proteinExistence type="inferred from homology"/>
<organism evidence="14 15">
    <name type="scientific">Mya arenaria</name>
    <name type="common">Soft-shell clam</name>
    <dbReference type="NCBI Taxonomy" id="6604"/>
    <lineage>
        <taxon>Eukaryota</taxon>
        <taxon>Metazoa</taxon>
        <taxon>Spiralia</taxon>
        <taxon>Lophotrochozoa</taxon>
        <taxon>Mollusca</taxon>
        <taxon>Bivalvia</taxon>
        <taxon>Autobranchia</taxon>
        <taxon>Heteroconchia</taxon>
        <taxon>Euheterodonta</taxon>
        <taxon>Imparidentia</taxon>
        <taxon>Neoheterodontei</taxon>
        <taxon>Myida</taxon>
        <taxon>Myoidea</taxon>
        <taxon>Myidae</taxon>
        <taxon>Mya</taxon>
    </lineage>
</organism>
<keyword evidence="4" id="KW-0500">Molybdenum</keyword>
<dbReference type="PIRSF" id="PIRSF000127">
    <property type="entry name" value="Xanthine_DH"/>
    <property type="match status" value="1"/>
</dbReference>
<dbReference type="Pfam" id="PF03450">
    <property type="entry name" value="CO_deh_flav_C"/>
    <property type="match status" value="1"/>
</dbReference>
<dbReference type="Pfam" id="PF02738">
    <property type="entry name" value="MoCoBD_1"/>
    <property type="match status" value="1"/>
</dbReference>
<dbReference type="SUPFAM" id="SSF56176">
    <property type="entry name" value="FAD-binding/transporter-associated domain-like"/>
    <property type="match status" value="1"/>
</dbReference>
<name>A0ABY7DVH8_MYAAR</name>
<keyword evidence="15" id="KW-1185">Reference proteome</keyword>
<gene>
    <name evidence="14" type="ORF">MAR_025068</name>
</gene>
<dbReference type="PANTHER" id="PTHR45444:SF3">
    <property type="entry name" value="XANTHINE DEHYDROGENASE"/>
    <property type="match status" value="1"/>
</dbReference>
<dbReference type="InterPro" id="IPR002888">
    <property type="entry name" value="2Fe-2S-bd"/>
</dbReference>
<dbReference type="SMART" id="SM01008">
    <property type="entry name" value="Ald_Xan_dh_C"/>
    <property type="match status" value="1"/>
</dbReference>
<keyword evidence="10" id="KW-0408">Iron</keyword>
<keyword evidence="8" id="KW-0274">FAD</keyword>
<evidence type="ECO:0000256" key="9">
    <source>
        <dbReference type="ARBA" id="ARBA00023002"/>
    </source>
</evidence>
<evidence type="ECO:0000256" key="12">
    <source>
        <dbReference type="ARBA" id="ARBA00034078"/>
    </source>
</evidence>
<dbReference type="InterPro" id="IPR036318">
    <property type="entry name" value="FAD-bd_PCMH-like_sf"/>
</dbReference>
<dbReference type="Gene3D" id="3.30.390.50">
    <property type="entry name" value="CO dehydrogenase flavoprotein, C-terminal domain"/>
    <property type="match status" value="1"/>
</dbReference>
<evidence type="ECO:0000256" key="6">
    <source>
        <dbReference type="ARBA" id="ARBA00022714"/>
    </source>
</evidence>
<dbReference type="InterPro" id="IPR016167">
    <property type="entry name" value="FAD-bd_PCMH_sub1"/>
</dbReference>
<keyword evidence="5" id="KW-0285">Flavoprotein</keyword>
<dbReference type="Pfam" id="PF01799">
    <property type="entry name" value="Fer2_2"/>
    <property type="match status" value="1"/>
</dbReference>
<dbReference type="InterPro" id="IPR036683">
    <property type="entry name" value="CO_DH_flav_C_dom_sf"/>
</dbReference>
<dbReference type="SUPFAM" id="SSF47741">
    <property type="entry name" value="CO dehydrogenase ISP C-domain like"/>
    <property type="match status" value="1"/>
</dbReference>
<dbReference type="Pfam" id="PF20256">
    <property type="entry name" value="MoCoBD_2"/>
    <property type="match status" value="1"/>
</dbReference>
<comment type="similarity">
    <text evidence="3">Belongs to the xanthine dehydrogenase family.</text>
</comment>
<dbReference type="SUPFAM" id="SSF56003">
    <property type="entry name" value="Molybdenum cofactor-binding domain"/>
    <property type="match status" value="1"/>
</dbReference>
<dbReference type="SMART" id="SM01092">
    <property type="entry name" value="CO_deh_flav_C"/>
    <property type="match status" value="1"/>
</dbReference>
<comment type="cofactor">
    <cofactor evidence="1">
        <name>Mo-molybdopterin</name>
        <dbReference type="ChEBI" id="CHEBI:71302"/>
    </cofactor>
</comment>
<evidence type="ECO:0000259" key="13">
    <source>
        <dbReference type="PROSITE" id="PS51387"/>
    </source>
</evidence>
<dbReference type="InterPro" id="IPR016169">
    <property type="entry name" value="FAD-bd_PCMH_sub2"/>
</dbReference>
<dbReference type="InterPro" id="IPR002346">
    <property type="entry name" value="Mopterin_DH_FAD-bd"/>
</dbReference>